<evidence type="ECO:0000256" key="5">
    <source>
        <dbReference type="SAM" id="Coils"/>
    </source>
</evidence>
<evidence type="ECO:0000256" key="2">
    <source>
        <dbReference type="ARBA" id="ARBA00006469"/>
    </source>
</evidence>
<feature type="compositionally biased region" description="Polar residues" evidence="6">
    <location>
        <begin position="988"/>
        <end position="999"/>
    </location>
</feature>
<evidence type="ECO:0000259" key="7">
    <source>
        <dbReference type="PROSITE" id="PS51307"/>
    </source>
</evidence>
<dbReference type="PROSITE" id="PS51307">
    <property type="entry name" value="ASD2"/>
    <property type="match status" value="1"/>
</dbReference>
<dbReference type="RefSeq" id="XP_013909132.1">
    <property type="nucleotide sequence ID" value="XM_014053657.1"/>
</dbReference>
<dbReference type="OrthoDB" id="10063560at2759"/>
<dbReference type="GO" id="GO:0016324">
    <property type="term" value="C:apical plasma membrane"/>
    <property type="evidence" value="ECO:0007669"/>
    <property type="project" value="TreeGrafter"/>
</dbReference>
<comment type="similarity">
    <text evidence="2">Belongs to the shroom family.</text>
</comment>
<dbReference type="Gene3D" id="6.10.250.3120">
    <property type="match status" value="1"/>
</dbReference>
<feature type="region of interest" description="Disordered" evidence="6">
    <location>
        <begin position="590"/>
        <end position="635"/>
    </location>
</feature>
<evidence type="ECO:0000256" key="4">
    <source>
        <dbReference type="ARBA" id="ARBA00023212"/>
    </source>
</evidence>
<dbReference type="GO" id="GO:0051015">
    <property type="term" value="F:actin filament binding"/>
    <property type="evidence" value="ECO:0007669"/>
    <property type="project" value="InterPro"/>
</dbReference>
<evidence type="ECO:0000313" key="9">
    <source>
        <dbReference type="RefSeq" id="XP_013909132.1"/>
    </source>
</evidence>
<feature type="compositionally biased region" description="Basic residues" evidence="6">
    <location>
        <begin position="430"/>
        <end position="441"/>
    </location>
</feature>
<dbReference type="KEGG" id="tsr:106538993"/>
<feature type="coiled-coil region" evidence="5">
    <location>
        <begin position="1083"/>
        <end position="1110"/>
    </location>
</feature>
<dbReference type="PANTHER" id="PTHR15012">
    <property type="entry name" value="APICAL PROTEIN/SHROOM-RELATED"/>
    <property type="match status" value="1"/>
</dbReference>
<feature type="compositionally biased region" description="Polar residues" evidence="6">
    <location>
        <begin position="1014"/>
        <end position="1035"/>
    </location>
</feature>
<dbReference type="InterPro" id="IPR027685">
    <property type="entry name" value="Shroom_fam"/>
</dbReference>
<protein>
    <submittedName>
        <fullName evidence="9">Protein Shroom4</fullName>
    </submittedName>
</protein>
<name>A0A6I9X5N3_9SAUR</name>
<dbReference type="Pfam" id="PF08687">
    <property type="entry name" value="ASD2"/>
    <property type="match status" value="1"/>
</dbReference>
<organism evidence="8 9">
    <name type="scientific">Thamnophis sirtalis</name>
    <dbReference type="NCBI Taxonomy" id="35019"/>
    <lineage>
        <taxon>Eukaryota</taxon>
        <taxon>Metazoa</taxon>
        <taxon>Chordata</taxon>
        <taxon>Craniata</taxon>
        <taxon>Vertebrata</taxon>
        <taxon>Euteleostomi</taxon>
        <taxon>Lepidosauria</taxon>
        <taxon>Squamata</taxon>
        <taxon>Bifurcata</taxon>
        <taxon>Unidentata</taxon>
        <taxon>Episquamata</taxon>
        <taxon>Toxicofera</taxon>
        <taxon>Serpentes</taxon>
        <taxon>Colubroidea</taxon>
        <taxon>Colubridae</taxon>
        <taxon>Natricinae</taxon>
        <taxon>Thamnophis</taxon>
    </lineage>
</organism>
<keyword evidence="8" id="KW-1185">Reference proteome</keyword>
<accession>A0A6I9X5N3</accession>
<keyword evidence="3" id="KW-0963">Cytoplasm</keyword>
<feature type="compositionally biased region" description="Low complexity" evidence="6">
    <location>
        <begin position="103"/>
        <end position="117"/>
    </location>
</feature>
<dbReference type="Proteomes" id="UP000504617">
    <property type="component" value="Unplaced"/>
</dbReference>
<feature type="domain" description="ASD2" evidence="7">
    <location>
        <begin position="1085"/>
        <end position="1166"/>
    </location>
</feature>
<feature type="compositionally biased region" description="Polar residues" evidence="6">
    <location>
        <begin position="258"/>
        <end position="267"/>
    </location>
</feature>
<evidence type="ECO:0000313" key="8">
    <source>
        <dbReference type="Proteomes" id="UP000504617"/>
    </source>
</evidence>
<reference evidence="9" key="1">
    <citation type="submission" date="2025-08" db="UniProtKB">
        <authorList>
            <consortium name="RefSeq"/>
        </authorList>
    </citation>
    <scope>IDENTIFICATION</scope>
</reference>
<dbReference type="GeneID" id="106538993"/>
<feature type="region of interest" description="Disordered" evidence="6">
    <location>
        <begin position="63"/>
        <end position="180"/>
    </location>
</feature>
<feature type="compositionally biased region" description="Basic and acidic residues" evidence="6">
    <location>
        <begin position="607"/>
        <end position="620"/>
    </location>
</feature>
<keyword evidence="5" id="KW-0175">Coiled coil</keyword>
<feature type="compositionally biased region" description="Polar residues" evidence="6">
    <location>
        <begin position="63"/>
        <end position="72"/>
    </location>
</feature>
<dbReference type="GO" id="GO:0043296">
    <property type="term" value="C:apical junction complex"/>
    <property type="evidence" value="ECO:0007669"/>
    <property type="project" value="TreeGrafter"/>
</dbReference>
<proteinExistence type="inferred from homology"/>
<dbReference type="GO" id="GO:0007015">
    <property type="term" value="P:actin filament organization"/>
    <property type="evidence" value="ECO:0007669"/>
    <property type="project" value="TreeGrafter"/>
</dbReference>
<dbReference type="GO" id="GO:0005912">
    <property type="term" value="C:adherens junction"/>
    <property type="evidence" value="ECO:0007669"/>
    <property type="project" value="TreeGrafter"/>
</dbReference>
<sequence length="1172" mass="128288">MIIRRRNVPIIRPHSWHLAKLSEVRTDGTAMTFPADPLSLSWHLGCETSDLPLPWNPLSPHCTTEKNSSLGSMESLDPAGQTYYEGSLSPIDQAMDQSKRDSAYSSFSASSSTSDSALRPEETSSVDGAQPGQLPEPRYLQTGGEPAGLGVRLPSSVQSGSLPRLSRTAAAPPHPPVRQDSLRACNSPLEDPRAPTHAGGLCPENWWNSDISLCSPGRDAHGPGGALATTGPLKDSPFPDQYYLLSSHTEPHLGMKRSPQTSPSSLAESPREPAGRKGHEVELNNCAEPPSSWKAALGGPFGHRHSIPEHLLVAQLQALEVSRGQKAPRWTVSPLHKEQKDPQAPEPCGQKPCEPAEELDSPSTAEEGSPSPRGPCTALGRPNNTLPTRAGSPSLPAFGNGSTSRRDLQAAPCVDPLPEAERSLPAAQKGQHRSAHSRRRSDRFATNLRNEIQWRKAQLQKARGPGGPGCEEEPAPQAEESPAHTAVPAPSPPPLGEGRPLGSSGLPAGVPKRWGSELSVFGEERAPSSPQRTPKEKPVARAGGWGGGRWRWSPEHKLQPQESEPGPSAQLPLEEDGLLPFADRRRFFEETSHPLPARPYGSLQGRLEGRRSPEAEKPGSAEHGTFQRHSLDQSYRCPPSPPVYQDFQPEVLRLCKSLARPGVETEHWWALPCSCAVREACAYSFQEECAVLRSRSMPMPPPSHHAHHCHPCSWSCRSDCCCPGQQKLVEDGGPWHGRKPFQGEFPPDEWEPPAVSRASSHTVSQLLPHKVAFTRVSPFWTCFERTEPAGPSFCRAPSTHSLPWDCEQPKWVAEKGGWEGGLGEPHKPPLRERAYSESHLCTEPARVSAREWREAPLAETQETAPKSPACQTRRRGPPPPRPPPPNWEKYRSARASHQQLLPAQACRPHHVEESWAPGQPGFEAARQRSQSLPGEQLWPNRAQLQCPRLPGAGPVAAPSLPEQDNPHYYCHGSPPRTREWLMAETSDRSVPSRTASSSEGAAAEDPPRVEEQETPTGSPSEQPLTWHPQQGTPVSQDAAGECHRSGPPPSRLNSEELMRDVAGKDRSLAGVLSSGFGLRSAAEMALLEKKRQLTAQLEDAKELQEHVAQREQLVSASVSRCLAPEQLQDYQHFVRMKSALAIQQRQLDDKVKLGEEQLRCLWESLPRRPRKP</sequence>
<keyword evidence="4" id="KW-0206">Cytoskeleton</keyword>
<dbReference type="CTD" id="57477"/>
<gene>
    <name evidence="9" type="primary">SHROOM4</name>
</gene>
<feature type="region of interest" description="Disordered" evidence="6">
    <location>
        <begin position="325"/>
        <end position="573"/>
    </location>
</feature>
<dbReference type="PANTHER" id="PTHR15012:SF35">
    <property type="entry name" value="PROTEIN SHROOM4"/>
    <property type="match status" value="1"/>
</dbReference>
<feature type="compositionally biased region" description="Basic and acidic residues" evidence="6">
    <location>
        <begin position="269"/>
        <end position="282"/>
    </location>
</feature>
<feature type="region of interest" description="Disordered" evidence="6">
    <location>
        <begin position="856"/>
        <end position="895"/>
    </location>
</feature>
<feature type="region of interest" description="Disordered" evidence="6">
    <location>
        <begin position="984"/>
        <end position="1054"/>
    </location>
</feature>
<comment type="subcellular location">
    <subcellularLocation>
        <location evidence="1">Cytoplasm</location>
        <location evidence="1">Cytoskeleton</location>
    </subcellularLocation>
</comment>
<dbReference type="InterPro" id="IPR014799">
    <property type="entry name" value="ASD2_dom"/>
</dbReference>
<dbReference type="AlphaFoldDB" id="A0A6I9X5N3"/>
<evidence type="ECO:0000256" key="3">
    <source>
        <dbReference type="ARBA" id="ARBA00022490"/>
    </source>
</evidence>
<dbReference type="GO" id="GO:0030864">
    <property type="term" value="C:cortical actin cytoskeleton"/>
    <property type="evidence" value="ECO:0007669"/>
    <property type="project" value="TreeGrafter"/>
</dbReference>
<evidence type="ECO:0000256" key="6">
    <source>
        <dbReference type="SAM" id="MobiDB-lite"/>
    </source>
</evidence>
<feature type="region of interest" description="Disordered" evidence="6">
    <location>
        <begin position="219"/>
        <end position="290"/>
    </location>
</feature>
<evidence type="ECO:0000256" key="1">
    <source>
        <dbReference type="ARBA" id="ARBA00004245"/>
    </source>
</evidence>
<feature type="compositionally biased region" description="Pro residues" evidence="6">
    <location>
        <begin position="877"/>
        <end position="886"/>
    </location>
</feature>